<feature type="transmembrane region" description="Helical" evidence="6">
    <location>
        <begin position="79"/>
        <end position="97"/>
    </location>
</feature>
<dbReference type="Gene3D" id="1.20.1250.20">
    <property type="entry name" value="MFS general substrate transporter like domains"/>
    <property type="match status" value="2"/>
</dbReference>
<keyword evidence="4 6" id="KW-1133">Transmembrane helix</keyword>
<evidence type="ECO:0000256" key="5">
    <source>
        <dbReference type="ARBA" id="ARBA00023136"/>
    </source>
</evidence>
<dbReference type="GO" id="GO:0012505">
    <property type="term" value="C:endomembrane system"/>
    <property type="evidence" value="ECO:0007669"/>
    <property type="project" value="UniProtKB-SubCell"/>
</dbReference>
<accession>A0A2K1P4S9</accession>
<feature type="transmembrane region" description="Helical" evidence="6">
    <location>
        <begin position="47"/>
        <end position="67"/>
    </location>
</feature>
<evidence type="ECO:0000313" key="9">
    <source>
        <dbReference type="Proteomes" id="UP000236604"/>
    </source>
</evidence>
<feature type="transmembrane region" description="Helical" evidence="6">
    <location>
        <begin position="12"/>
        <end position="31"/>
    </location>
</feature>
<dbReference type="PANTHER" id="PTHR23519">
    <property type="entry name" value="AUTOPHAGY-RELATED PROTEIN 22"/>
    <property type="match status" value="1"/>
</dbReference>
<feature type="transmembrane region" description="Helical" evidence="6">
    <location>
        <begin position="169"/>
        <end position="191"/>
    </location>
</feature>
<protein>
    <submittedName>
        <fullName evidence="8">MFS transporter</fullName>
    </submittedName>
</protein>
<comment type="caution">
    <text evidence="8">The sequence shown here is derived from an EMBL/GenBank/DDBJ whole genome shotgun (WGS) entry which is preliminary data.</text>
</comment>
<evidence type="ECO:0000259" key="7">
    <source>
        <dbReference type="PROSITE" id="PS50850"/>
    </source>
</evidence>
<dbReference type="InterPro" id="IPR020846">
    <property type="entry name" value="MFS_dom"/>
</dbReference>
<evidence type="ECO:0000256" key="3">
    <source>
        <dbReference type="ARBA" id="ARBA00022692"/>
    </source>
</evidence>
<evidence type="ECO:0000256" key="6">
    <source>
        <dbReference type="SAM" id="Phobius"/>
    </source>
</evidence>
<feature type="transmembrane region" description="Helical" evidence="6">
    <location>
        <begin position="355"/>
        <end position="380"/>
    </location>
</feature>
<feature type="transmembrane region" description="Helical" evidence="6">
    <location>
        <begin position="267"/>
        <end position="285"/>
    </location>
</feature>
<feature type="transmembrane region" description="Helical" evidence="6">
    <location>
        <begin position="386"/>
        <end position="405"/>
    </location>
</feature>
<dbReference type="InterPro" id="IPR024671">
    <property type="entry name" value="Atg22-like"/>
</dbReference>
<keyword evidence="2" id="KW-0813">Transport</keyword>
<dbReference type="EMBL" id="AZRN01000036">
    <property type="protein sequence ID" value="PNR97793.1"/>
    <property type="molecule type" value="Genomic_DNA"/>
</dbReference>
<feature type="transmembrane region" description="Helical" evidence="6">
    <location>
        <begin position="232"/>
        <end position="252"/>
    </location>
</feature>
<name>A0A2K1P4S9_9BACT</name>
<organism evidence="8 9">
    <name type="scientific">Petrotoga mexicana DSM 14811</name>
    <dbReference type="NCBI Taxonomy" id="1122954"/>
    <lineage>
        <taxon>Bacteria</taxon>
        <taxon>Thermotogati</taxon>
        <taxon>Thermotogota</taxon>
        <taxon>Thermotogae</taxon>
        <taxon>Petrotogales</taxon>
        <taxon>Petrotogaceae</taxon>
        <taxon>Petrotoga</taxon>
    </lineage>
</organism>
<dbReference type="CDD" id="cd17482">
    <property type="entry name" value="MFS_YxiO_like"/>
    <property type="match status" value="1"/>
</dbReference>
<dbReference type="SUPFAM" id="SSF103473">
    <property type="entry name" value="MFS general substrate transporter"/>
    <property type="match status" value="1"/>
</dbReference>
<dbReference type="PANTHER" id="PTHR23519:SF1">
    <property type="entry name" value="AUTOPHAGY-RELATED PROTEIN 22"/>
    <property type="match status" value="1"/>
</dbReference>
<feature type="transmembrane region" description="Helical" evidence="6">
    <location>
        <begin position="321"/>
        <end position="343"/>
    </location>
</feature>
<dbReference type="Pfam" id="PF11700">
    <property type="entry name" value="ATG22"/>
    <property type="match status" value="1"/>
</dbReference>
<dbReference type="InterPro" id="IPR036259">
    <property type="entry name" value="MFS_trans_sf"/>
</dbReference>
<evidence type="ECO:0000256" key="4">
    <source>
        <dbReference type="ARBA" id="ARBA00022989"/>
    </source>
</evidence>
<evidence type="ECO:0000256" key="1">
    <source>
        <dbReference type="ARBA" id="ARBA00004127"/>
    </source>
</evidence>
<proteinExistence type="predicted"/>
<feature type="transmembrane region" description="Helical" evidence="6">
    <location>
        <begin position="144"/>
        <end position="163"/>
    </location>
</feature>
<comment type="subcellular location">
    <subcellularLocation>
        <location evidence="1">Endomembrane system</location>
        <topology evidence="1">Multi-pass membrane protein</topology>
    </subcellularLocation>
</comment>
<reference evidence="8 9" key="1">
    <citation type="submission" date="2013-12" db="EMBL/GenBank/DDBJ databases">
        <title>Comparative genomics of Petrotoga isolates.</title>
        <authorList>
            <person name="Nesbo C.L."/>
            <person name="Charchuk R."/>
            <person name="Chow K."/>
        </authorList>
    </citation>
    <scope>NUCLEOTIDE SEQUENCE [LARGE SCALE GENOMIC DNA]</scope>
    <source>
        <strain evidence="8 9">DSM 14811</strain>
    </source>
</reference>
<dbReference type="InterPro" id="IPR050495">
    <property type="entry name" value="ATG22/LtaA_families"/>
</dbReference>
<keyword evidence="9" id="KW-1185">Reference proteome</keyword>
<feature type="domain" description="Major facilitator superfamily (MFS) profile" evidence="7">
    <location>
        <begin position="231"/>
        <end position="411"/>
    </location>
</feature>
<feature type="transmembrane region" description="Helical" evidence="6">
    <location>
        <begin position="103"/>
        <end position="123"/>
    </location>
</feature>
<keyword evidence="5 6" id="KW-0472">Membrane</keyword>
<evidence type="ECO:0000256" key="2">
    <source>
        <dbReference type="ARBA" id="ARBA00022448"/>
    </source>
</evidence>
<sequence>MTKEERSWILYDWANSAYSVAITTALLPIFFKDYAAAQMPDYLSTAYWGYSSTIATLIVAILAPILGTIADYKNYKKRFLLFFLLMGVVFTASLSLIQEGQWFFALVLYVLSSIGFSGANVFYDSFLTDVTSKERMNWVSSSGFGWGYIGSTIPFLIGLIFILNPSLIGLNSTISATKLAFVITAAWWLVFSIPIMKNVKQTYYVEKTKTPIKDSFKRITQFLKNLKGNKNVFLFLMAYFFYIDGVDTIIRMSSSYGLDVGLNANDLLVAFLVIQIVAFPFALLYGRLSKRFSTKSLIYFAIFVYTFITVFAFFLETIVQFWILAMLVASSQGGIQALSRSLYGRMIPKDRSAEYFGFYNIFGKFSAILGPFLVGIFTQIGKSSRWGVASLLFLFIIGAILFYFVKEPEKA</sequence>
<dbReference type="GO" id="GO:0022857">
    <property type="term" value="F:transmembrane transporter activity"/>
    <property type="evidence" value="ECO:0007669"/>
    <property type="project" value="InterPro"/>
</dbReference>
<feature type="transmembrane region" description="Helical" evidence="6">
    <location>
        <begin position="297"/>
        <end position="315"/>
    </location>
</feature>
<evidence type="ECO:0000313" key="8">
    <source>
        <dbReference type="EMBL" id="PNR97793.1"/>
    </source>
</evidence>
<dbReference type="AlphaFoldDB" id="A0A2K1P4S9"/>
<dbReference type="Proteomes" id="UP000236604">
    <property type="component" value="Unassembled WGS sequence"/>
</dbReference>
<keyword evidence="3 6" id="KW-0812">Transmembrane</keyword>
<gene>
    <name evidence="8" type="ORF">X927_09980</name>
</gene>
<dbReference type="PROSITE" id="PS50850">
    <property type="entry name" value="MFS"/>
    <property type="match status" value="1"/>
</dbReference>